<organism evidence="6 7">
    <name type="scientific">Neptuniibacter caesariensis</name>
    <dbReference type="NCBI Taxonomy" id="207954"/>
    <lineage>
        <taxon>Bacteria</taxon>
        <taxon>Pseudomonadati</taxon>
        <taxon>Pseudomonadota</taxon>
        <taxon>Gammaproteobacteria</taxon>
        <taxon>Oceanospirillales</taxon>
        <taxon>Oceanospirillaceae</taxon>
        <taxon>Neptuniibacter</taxon>
    </lineage>
</organism>
<evidence type="ECO:0000313" key="7">
    <source>
        <dbReference type="Proteomes" id="UP000002171"/>
    </source>
</evidence>
<dbReference type="Gene3D" id="1.10.10.10">
    <property type="entry name" value="Winged helix-like DNA-binding domain superfamily/Winged helix DNA-binding domain"/>
    <property type="match status" value="1"/>
</dbReference>
<evidence type="ECO:0000256" key="4">
    <source>
        <dbReference type="ARBA" id="ARBA00023163"/>
    </source>
</evidence>
<keyword evidence="7" id="KW-1185">Reference proteome</keyword>
<dbReference type="InterPro" id="IPR036390">
    <property type="entry name" value="WH_DNA-bd_sf"/>
</dbReference>
<keyword evidence="2" id="KW-0805">Transcription regulation</keyword>
<keyword evidence="3" id="KW-0238">DNA-binding</keyword>
<reference evidence="6 7" key="1">
    <citation type="submission" date="2006-02" db="EMBL/GenBank/DDBJ databases">
        <authorList>
            <person name="Pinhassi J."/>
            <person name="Pedros-Alio C."/>
            <person name="Ferriera S."/>
            <person name="Johnson J."/>
            <person name="Kravitz S."/>
            <person name="Halpern A."/>
            <person name="Remington K."/>
            <person name="Beeson K."/>
            <person name="Tran B."/>
            <person name="Rogers Y.-H."/>
            <person name="Friedman R."/>
            <person name="Venter J.C."/>
        </authorList>
    </citation>
    <scope>NUCLEOTIDE SEQUENCE [LARGE SCALE GENOMIC DNA]</scope>
    <source>
        <strain evidence="6 7">MED92</strain>
    </source>
</reference>
<evidence type="ECO:0000259" key="5">
    <source>
        <dbReference type="PROSITE" id="PS50931"/>
    </source>
</evidence>
<dbReference type="Pfam" id="PF00126">
    <property type="entry name" value="HTH_1"/>
    <property type="match status" value="1"/>
</dbReference>
<dbReference type="AlphaFoldDB" id="A0A7U8GQY0"/>
<dbReference type="Gene3D" id="3.40.190.290">
    <property type="match status" value="1"/>
</dbReference>
<evidence type="ECO:0000256" key="3">
    <source>
        <dbReference type="ARBA" id="ARBA00023125"/>
    </source>
</evidence>
<evidence type="ECO:0000256" key="1">
    <source>
        <dbReference type="ARBA" id="ARBA00009437"/>
    </source>
</evidence>
<dbReference type="Pfam" id="PF03466">
    <property type="entry name" value="LysR_substrate"/>
    <property type="match status" value="1"/>
</dbReference>
<dbReference type="PANTHER" id="PTHR30537">
    <property type="entry name" value="HTH-TYPE TRANSCRIPTIONAL REGULATOR"/>
    <property type="match status" value="1"/>
</dbReference>
<evidence type="ECO:0000256" key="2">
    <source>
        <dbReference type="ARBA" id="ARBA00023015"/>
    </source>
</evidence>
<protein>
    <submittedName>
        <fullName evidence="6">Transcriptional regulator, LysR family protein</fullName>
    </submittedName>
</protein>
<proteinExistence type="inferred from homology"/>
<dbReference type="GO" id="GO:0003700">
    <property type="term" value="F:DNA-binding transcription factor activity"/>
    <property type="evidence" value="ECO:0007669"/>
    <property type="project" value="InterPro"/>
</dbReference>
<comment type="similarity">
    <text evidence="1">Belongs to the LysR transcriptional regulatory family.</text>
</comment>
<dbReference type="InterPro" id="IPR058163">
    <property type="entry name" value="LysR-type_TF_proteobact-type"/>
</dbReference>
<accession>A0A7U8GQY0</accession>
<dbReference type="InterPro" id="IPR000847">
    <property type="entry name" value="LysR_HTH_N"/>
</dbReference>
<name>A0A7U8GQY0_NEPCE</name>
<evidence type="ECO:0000313" key="6">
    <source>
        <dbReference type="EMBL" id="EAR59617.1"/>
    </source>
</evidence>
<dbReference type="SUPFAM" id="SSF53850">
    <property type="entry name" value="Periplasmic binding protein-like II"/>
    <property type="match status" value="1"/>
</dbReference>
<dbReference type="Proteomes" id="UP000002171">
    <property type="component" value="Unassembled WGS sequence"/>
</dbReference>
<dbReference type="SUPFAM" id="SSF46785">
    <property type="entry name" value="Winged helix' DNA-binding domain"/>
    <property type="match status" value="1"/>
</dbReference>
<feature type="domain" description="HTH lysR-type" evidence="5">
    <location>
        <begin position="6"/>
        <end position="63"/>
    </location>
</feature>
<dbReference type="PROSITE" id="PS50931">
    <property type="entry name" value="HTH_LYSR"/>
    <property type="match status" value="1"/>
</dbReference>
<dbReference type="RefSeq" id="WP_007023061.1">
    <property type="nucleotide sequence ID" value="NZ_CH724129.1"/>
</dbReference>
<sequence length="298" mass="33840">MERKIDLVKAMRTFLEVVEHMSFSEASRALNLVVSAVSRQVADLEKHFDCTLLYRTTRSMKLTPEGEFYLEKFRQVIEQLEALESSKSERTNKIQGKLRITAPFNIDQLGLQHQLAAFMRQYPDVSISWVLVNRYVNLIEEGFDLAVRVGDLEDSGFIARKYGLLEVDFVASPDYLKTHGEPKHPKDLSEHQCLIDSSIRQPGRFSYMENNKQHQVSVKGALDVNQGRILADFAAAGLGIAQLPDFLIKDYIDSGQLVPVLQAYKLPPRDISLVYPAAKLTNPTLRALIEFLLEVQEN</sequence>
<comment type="caution">
    <text evidence="6">The sequence shown here is derived from an EMBL/GenBank/DDBJ whole genome shotgun (WGS) entry which is preliminary data.</text>
</comment>
<dbReference type="InterPro" id="IPR005119">
    <property type="entry name" value="LysR_subst-bd"/>
</dbReference>
<dbReference type="InterPro" id="IPR036388">
    <property type="entry name" value="WH-like_DNA-bd_sf"/>
</dbReference>
<dbReference type="FunFam" id="1.10.10.10:FF:000001">
    <property type="entry name" value="LysR family transcriptional regulator"/>
    <property type="match status" value="1"/>
</dbReference>
<dbReference type="CDD" id="cd08422">
    <property type="entry name" value="PBP2_CrgA_like"/>
    <property type="match status" value="1"/>
</dbReference>
<dbReference type="GO" id="GO:0003677">
    <property type="term" value="F:DNA binding"/>
    <property type="evidence" value="ECO:0007669"/>
    <property type="project" value="UniProtKB-KW"/>
</dbReference>
<dbReference type="OrthoDB" id="9815676at2"/>
<dbReference type="EMBL" id="AAOW01000040">
    <property type="protein sequence ID" value="EAR59617.1"/>
    <property type="molecule type" value="Genomic_DNA"/>
</dbReference>
<dbReference type="PANTHER" id="PTHR30537:SF5">
    <property type="entry name" value="HTH-TYPE TRANSCRIPTIONAL ACTIVATOR TTDR-RELATED"/>
    <property type="match status" value="1"/>
</dbReference>
<gene>
    <name evidence="6" type="ORF">MED92_00110</name>
</gene>
<keyword evidence="4" id="KW-0804">Transcription</keyword>